<dbReference type="EMBL" id="BGZK01000313">
    <property type="protein sequence ID" value="GBP36057.1"/>
    <property type="molecule type" value="Genomic_DNA"/>
</dbReference>
<reference evidence="2 3" key="1">
    <citation type="journal article" date="2019" name="Commun. Biol.">
        <title>The bagworm genome reveals a unique fibroin gene that provides high tensile strength.</title>
        <authorList>
            <person name="Kono N."/>
            <person name="Nakamura H."/>
            <person name="Ohtoshi R."/>
            <person name="Tomita M."/>
            <person name="Numata K."/>
            <person name="Arakawa K."/>
        </authorList>
    </citation>
    <scope>NUCLEOTIDE SEQUENCE [LARGE SCALE GENOMIC DNA]</scope>
</reference>
<gene>
    <name evidence="2" type="ORF">EVAR_29188_1</name>
</gene>
<dbReference type="AlphaFoldDB" id="A0A4C1VCR1"/>
<organism evidence="2 3">
    <name type="scientific">Eumeta variegata</name>
    <name type="common">Bagworm moth</name>
    <name type="synonym">Eumeta japonica</name>
    <dbReference type="NCBI Taxonomy" id="151549"/>
    <lineage>
        <taxon>Eukaryota</taxon>
        <taxon>Metazoa</taxon>
        <taxon>Ecdysozoa</taxon>
        <taxon>Arthropoda</taxon>
        <taxon>Hexapoda</taxon>
        <taxon>Insecta</taxon>
        <taxon>Pterygota</taxon>
        <taxon>Neoptera</taxon>
        <taxon>Endopterygota</taxon>
        <taxon>Lepidoptera</taxon>
        <taxon>Glossata</taxon>
        <taxon>Ditrysia</taxon>
        <taxon>Tineoidea</taxon>
        <taxon>Psychidae</taxon>
        <taxon>Oiketicinae</taxon>
        <taxon>Eumeta</taxon>
    </lineage>
</organism>
<proteinExistence type="predicted"/>
<evidence type="ECO:0000313" key="3">
    <source>
        <dbReference type="Proteomes" id="UP000299102"/>
    </source>
</evidence>
<keyword evidence="3" id="KW-1185">Reference proteome</keyword>
<comment type="caution">
    <text evidence="2">The sequence shown here is derived from an EMBL/GenBank/DDBJ whole genome shotgun (WGS) entry which is preliminary data.</text>
</comment>
<evidence type="ECO:0000256" key="1">
    <source>
        <dbReference type="SAM" id="MobiDB-lite"/>
    </source>
</evidence>
<evidence type="ECO:0000313" key="2">
    <source>
        <dbReference type="EMBL" id="GBP36057.1"/>
    </source>
</evidence>
<feature type="compositionally biased region" description="Polar residues" evidence="1">
    <location>
        <begin position="7"/>
        <end position="16"/>
    </location>
</feature>
<protein>
    <submittedName>
        <fullName evidence="2">Uncharacterized protein</fullName>
    </submittedName>
</protein>
<name>A0A4C1VCR1_EUMVA</name>
<dbReference type="Proteomes" id="UP000299102">
    <property type="component" value="Unassembled WGS sequence"/>
</dbReference>
<sequence>MEHSSAAVLQQANPNTGERPHTKETSVENDPYIYLSSLRIHSRGGAGAVAAGSPLARVRLPFDAAQLGVGLPRQQLDVFAVPHLDEFLPFTVKPLNKTAQTHAVALRSDGGNRDYLIRPSRRSNSYYLDGRAHAEVCCTMPVFGARAGFPGIIRLGFSPEEGGTGSRVGVL</sequence>
<accession>A0A4C1VCR1</accession>
<feature type="region of interest" description="Disordered" evidence="1">
    <location>
        <begin position="1"/>
        <end position="28"/>
    </location>
</feature>